<dbReference type="OrthoDB" id="421154at2759"/>
<name>A0A137P8J9_CONC2</name>
<feature type="transmembrane region" description="Helical" evidence="2">
    <location>
        <begin position="124"/>
        <end position="145"/>
    </location>
</feature>
<accession>A0A137P8J9</accession>
<dbReference type="SUPFAM" id="SSF48452">
    <property type="entry name" value="TPR-like"/>
    <property type="match status" value="1"/>
</dbReference>
<dbReference type="GO" id="GO:0000266">
    <property type="term" value="P:mitochondrial fission"/>
    <property type="evidence" value="ECO:0007669"/>
    <property type="project" value="InterPro"/>
</dbReference>
<evidence type="ECO:0000313" key="3">
    <source>
        <dbReference type="EMBL" id="KXN71336.1"/>
    </source>
</evidence>
<reference evidence="3 4" key="1">
    <citation type="journal article" date="2015" name="Genome Biol. Evol.">
        <title>Phylogenomic analyses indicate that early fungi evolved digesting cell walls of algal ancestors of land plants.</title>
        <authorList>
            <person name="Chang Y."/>
            <person name="Wang S."/>
            <person name="Sekimoto S."/>
            <person name="Aerts A.L."/>
            <person name="Choi C."/>
            <person name="Clum A."/>
            <person name="LaButti K.M."/>
            <person name="Lindquist E.A."/>
            <person name="Yee Ngan C."/>
            <person name="Ohm R.A."/>
            <person name="Salamov A.A."/>
            <person name="Grigoriev I.V."/>
            <person name="Spatafora J.W."/>
            <person name="Berbee M.L."/>
        </authorList>
    </citation>
    <scope>NUCLEOTIDE SEQUENCE [LARGE SCALE GENOMIC DNA]</scope>
    <source>
        <strain evidence="3 4">NRRL 28638</strain>
    </source>
</reference>
<dbReference type="PANTHER" id="PTHR13247:SF0">
    <property type="entry name" value="MITOCHONDRIAL FISSION 1 PROTEIN"/>
    <property type="match status" value="1"/>
</dbReference>
<dbReference type="OMA" id="LQIAPDW"/>
<dbReference type="GO" id="GO:0000422">
    <property type="term" value="P:autophagy of mitochondrion"/>
    <property type="evidence" value="ECO:0007669"/>
    <property type="project" value="TreeGrafter"/>
</dbReference>
<evidence type="ECO:0000313" key="4">
    <source>
        <dbReference type="Proteomes" id="UP000070444"/>
    </source>
</evidence>
<evidence type="ECO:0000256" key="2">
    <source>
        <dbReference type="SAM" id="Phobius"/>
    </source>
</evidence>
<dbReference type="GO" id="GO:0005778">
    <property type="term" value="C:peroxisomal membrane"/>
    <property type="evidence" value="ECO:0007669"/>
    <property type="project" value="TreeGrafter"/>
</dbReference>
<protein>
    <recommendedName>
        <fullName evidence="1">Mitochondrial fission 1 protein</fullName>
    </recommendedName>
</protein>
<dbReference type="InterPro" id="IPR016543">
    <property type="entry name" value="Fis1"/>
</dbReference>
<evidence type="ECO:0000256" key="1">
    <source>
        <dbReference type="ARBA" id="ARBA00014314"/>
    </source>
</evidence>
<gene>
    <name evidence="3" type="ORF">CONCODRAFT_84751</name>
</gene>
<keyword evidence="2" id="KW-0472">Membrane</keyword>
<proteinExistence type="predicted"/>
<keyword evidence="2" id="KW-1133">Transmembrane helix</keyword>
<dbReference type="AlphaFoldDB" id="A0A137P8J9"/>
<sequence>MSLSLPFPTEVSTSLTAEELEALKTAYETEEKSAQAKIDYAWGLIKTKPKKEEATWARILAELKLSHPEHLEAIHYYEALGHYQLGSYTQAKTLNNLVLAKDDKNIQAKALQSMIDRSVSREGACGILVTIAGIALIAGIGFAVYNRYYRY</sequence>
<dbReference type="Proteomes" id="UP000070444">
    <property type="component" value="Unassembled WGS sequence"/>
</dbReference>
<dbReference type="Gene3D" id="1.25.40.10">
    <property type="entry name" value="Tetratricopeptide repeat domain"/>
    <property type="match status" value="1"/>
</dbReference>
<dbReference type="Pfam" id="PF14853">
    <property type="entry name" value="Fis1_TPR_C"/>
    <property type="match status" value="1"/>
</dbReference>
<dbReference type="STRING" id="796925.A0A137P8J9"/>
<dbReference type="GO" id="GO:0005741">
    <property type="term" value="C:mitochondrial outer membrane"/>
    <property type="evidence" value="ECO:0007669"/>
    <property type="project" value="TreeGrafter"/>
</dbReference>
<dbReference type="InterPro" id="IPR028061">
    <property type="entry name" value="Fis1_TPR_C"/>
</dbReference>
<keyword evidence="4" id="KW-1185">Reference proteome</keyword>
<dbReference type="InterPro" id="IPR011990">
    <property type="entry name" value="TPR-like_helical_dom_sf"/>
</dbReference>
<keyword evidence="2" id="KW-0812">Transmembrane</keyword>
<dbReference type="EMBL" id="KQ964477">
    <property type="protein sequence ID" value="KXN71336.1"/>
    <property type="molecule type" value="Genomic_DNA"/>
</dbReference>
<organism evidence="3 4">
    <name type="scientific">Conidiobolus coronatus (strain ATCC 28846 / CBS 209.66 / NRRL 28638)</name>
    <name type="common">Delacroixia coronata</name>
    <dbReference type="NCBI Taxonomy" id="796925"/>
    <lineage>
        <taxon>Eukaryota</taxon>
        <taxon>Fungi</taxon>
        <taxon>Fungi incertae sedis</taxon>
        <taxon>Zoopagomycota</taxon>
        <taxon>Entomophthoromycotina</taxon>
        <taxon>Entomophthoromycetes</taxon>
        <taxon>Entomophthorales</taxon>
        <taxon>Ancylistaceae</taxon>
        <taxon>Conidiobolus</taxon>
    </lineage>
</organism>
<dbReference type="PANTHER" id="PTHR13247">
    <property type="entry name" value="TETRATRICOPEPTIDE REPEAT PROTEIN 11 TPR REPEAT PROTEIN 11"/>
    <property type="match status" value="1"/>
</dbReference>
<dbReference type="GO" id="GO:0016559">
    <property type="term" value="P:peroxisome fission"/>
    <property type="evidence" value="ECO:0007669"/>
    <property type="project" value="TreeGrafter"/>
</dbReference>